<accession>A4L247</accession>
<proteinExistence type="predicted"/>
<dbReference type="EMBL" id="EF203088">
    <property type="protein sequence ID" value="ABO45417.1"/>
    <property type="molecule type" value="Genomic_DNA"/>
</dbReference>
<name>A4L247_9VIRU</name>
<organism evidence="1 2">
    <name type="scientific">Gryllus bimaculatus nudivirus</name>
    <dbReference type="NCBI Taxonomy" id="432587"/>
    <lineage>
        <taxon>Viruses</taxon>
        <taxon>Viruses incertae sedis</taxon>
        <taxon>Naldaviricetes</taxon>
        <taxon>Lefavirales</taxon>
        <taxon>Nudiviridae</taxon>
        <taxon>Alphanudivirus</taxon>
        <taxon>Alphanudivirus grybimaculati</taxon>
    </lineage>
</organism>
<reference evidence="1 2" key="1">
    <citation type="journal article" date="2007" name="J. Virol.">
        <title>The genome of Gryllus bimaculatus nudivirus indicates an ancient diversification of baculovirus-related nonoccluded nudiviruses of insects.</title>
        <authorList>
            <person name="Wang Y."/>
            <person name="Kleespies R.G."/>
            <person name="Huger A.M."/>
            <person name="Jehle J.A."/>
        </authorList>
    </citation>
    <scope>NUCLEOTIDE SEQUENCE [LARGE SCALE GENOMIC DNA]</scope>
</reference>
<dbReference type="Proteomes" id="UP000203733">
    <property type="component" value="Segment"/>
</dbReference>
<evidence type="ECO:0000313" key="2">
    <source>
        <dbReference type="Proteomes" id="UP000203733"/>
    </source>
</evidence>
<protein>
    <submittedName>
        <fullName evidence="1">Uncharacterized protein</fullName>
    </submittedName>
</protein>
<sequence>MNKKLQEIKSLEKCALQEGRYITLKNSSLNTCSSPFVLCNYTFSVYLLKKFEIKPCNVFKTLSLLHIKNVQETELAKYKSKISIMTINVYRLKYTEELFKRIGTINYKEKAIKYMIDFDIKTIEDKKYKYINEKFSNLLHIFRKSGYKSYILCLITFCKCNLDIIQKDKTVWQYKLVEEEDSLSSLALSQARRKRPTLTVFIKNEDEWLVEIY</sequence>
<keyword evidence="2" id="KW-1185">Reference proteome</keyword>
<dbReference type="RefSeq" id="YP_001111351.1">
    <property type="nucleotide sequence ID" value="NC_009240.1"/>
</dbReference>
<dbReference type="KEGG" id="vg:4960839"/>
<evidence type="ECO:0000313" key="1">
    <source>
        <dbReference type="EMBL" id="ABO45417.1"/>
    </source>
</evidence>
<dbReference type="GeneID" id="4960839"/>